<evidence type="ECO:0000313" key="2">
    <source>
        <dbReference type="Proteomes" id="UP000256326"/>
    </source>
</evidence>
<keyword evidence="2" id="KW-1185">Reference proteome</keyword>
<organism evidence="1 2">
    <name type="scientific">Epilithonimonas hispanica</name>
    <dbReference type="NCBI Taxonomy" id="358687"/>
    <lineage>
        <taxon>Bacteria</taxon>
        <taxon>Pseudomonadati</taxon>
        <taxon>Bacteroidota</taxon>
        <taxon>Flavobacteriia</taxon>
        <taxon>Flavobacteriales</taxon>
        <taxon>Weeksellaceae</taxon>
        <taxon>Chryseobacterium group</taxon>
        <taxon>Epilithonimonas</taxon>
    </lineage>
</organism>
<proteinExistence type="predicted"/>
<dbReference type="EMBL" id="QNUG01000023">
    <property type="protein sequence ID" value="REC69929.1"/>
    <property type="molecule type" value="Genomic_DNA"/>
</dbReference>
<dbReference type="Proteomes" id="UP000256326">
    <property type="component" value="Unassembled WGS sequence"/>
</dbReference>
<protein>
    <submittedName>
        <fullName evidence="1">Uncharacterized protein</fullName>
    </submittedName>
</protein>
<name>A0A3D9CW15_9FLAO</name>
<accession>A0A3D9CW15</accession>
<dbReference type="AlphaFoldDB" id="A0A3D9CW15"/>
<evidence type="ECO:0000313" key="1">
    <source>
        <dbReference type="EMBL" id="REC69929.1"/>
    </source>
</evidence>
<comment type="caution">
    <text evidence="1">The sequence shown here is derived from an EMBL/GenBank/DDBJ whole genome shotgun (WGS) entry which is preliminary data.</text>
</comment>
<gene>
    <name evidence="1" type="ORF">DRF58_11555</name>
</gene>
<reference evidence="1 2" key="1">
    <citation type="journal article" date="2006" name="Int. J. Syst. Evol. Microbiol.">
        <title>Chryseobacterium hispanicum sp. nov., isolated from the drinking water distribution system of Sevilla, Spain.</title>
        <authorList>
            <person name="Gallego V."/>
            <person name="Garcia M.T."/>
            <person name="Ventosa A."/>
        </authorList>
    </citation>
    <scope>NUCLEOTIDE SEQUENCE [LARGE SCALE GENOMIC DNA]</scope>
    <source>
        <strain evidence="1 2">KCTC 22104</strain>
    </source>
</reference>
<sequence length="61" mass="7486">MKNYVSNLNYFLKISSKFKPEEIMQKQLEDFIIWLVDKKKVGSLIKKLLWQLLSNGKWYRY</sequence>